<dbReference type="PANTHER" id="PTHR30502">
    <property type="entry name" value="2-KETO-3-DEOXY-L-RHAMNONATE ALDOLASE"/>
    <property type="match status" value="1"/>
</dbReference>
<dbReference type="Gene3D" id="3.20.20.60">
    <property type="entry name" value="Phosphoenolpyruvate-binding domains"/>
    <property type="match status" value="1"/>
</dbReference>
<keyword evidence="3" id="KW-0456">Lyase</keyword>
<feature type="domain" description="HpcH/HpaI aldolase/citrate lyase" evidence="4">
    <location>
        <begin position="50"/>
        <end position="228"/>
    </location>
</feature>
<dbReference type="GO" id="GO:0016832">
    <property type="term" value="F:aldehyde-lyase activity"/>
    <property type="evidence" value="ECO:0007669"/>
    <property type="project" value="TreeGrafter"/>
</dbReference>
<evidence type="ECO:0000256" key="3">
    <source>
        <dbReference type="ARBA" id="ARBA00023239"/>
    </source>
</evidence>
<gene>
    <name evidence="5" type="ORF">B0I36DRAFT_255875</name>
</gene>
<dbReference type="InterPro" id="IPR050251">
    <property type="entry name" value="HpcH-HpaI_aldolase"/>
</dbReference>
<dbReference type="GeneID" id="70180455"/>
<accession>A0A9P8XRK3</accession>
<keyword evidence="6" id="KW-1185">Reference proteome</keyword>
<sequence>MGSCVDEKDVLAEARALCRDNLVKQTMLDNKLATSFGLRVCFSVEIPLIARRAGYSAVLMNLEHTPMGIDAVRDISVSCLNVGITPMVVVPTGEAQWISRCLDAGAQAIIVPHVNTVEEAQTCVNAAKYPPLGRRSLTMVQPMMQYASHILYQIVSDVVNDAVQILPMIETTEGLANVEAIAAVPGVDALLIGCADLSVELGIGGNYDASEFHEALGKIASAAQKASVDGRRVFVGLGGMEMRPDLIQYFAKRYSNIRYVRFTMAGRDVSMLAAGMSRQVASMKEISATL</sequence>
<evidence type="ECO:0000259" key="4">
    <source>
        <dbReference type="Pfam" id="PF03328"/>
    </source>
</evidence>
<dbReference type="EMBL" id="JAGTJQ010000013">
    <property type="protein sequence ID" value="KAH7014108.1"/>
    <property type="molecule type" value="Genomic_DNA"/>
</dbReference>
<dbReference type="RefSeq" id="XP_046005075.1">
    <property type="nucleotide sequence ID" value="XM_046150909.1"/>
</dbReference>
<evidence type="ECO:0000313" key="6">
    <source>
        <dbReference type="Proteomes" id="UP000756346"/>
    </source>
</evidence>
<name>A0A9P8XRK3_9PEZI</name>
<dbReference type="InterPro" id="IPR040442">
    <property type="entry name" value="Pyrv_kinase-like_dom_sf"/>
</dbReference>
<keyword evidence="2" id="KW-0479">Metal-binding</keyword>
<comment type="similarity">
    <text evidence="1">Belongs to the HpcH/HpaI aldolase family.</text>
</comment>
<evidence type="ECO:0000256" key="2">
    <source>
        <dbReference type="ARBA" id="ARBA00022723"/>
    </source>
</evidence>
<dbReference type="Proteomes" id="UP000756346">
    <property type="component" value="Unassembled WGS sequence"/>
</dbReference>
<proteinExistence type="inferred from homology"/>
<dbReference type="InterPro" id="IPR005000">
    <property type="entry name" value="Aldolase/citrate-lyase_domain"/>
</dbReference>
<organism evidence="5 6">
    <name type="scientific">Microdochium trichocladiopsis</name>
    <dbReference type="NCBI Taxonomy" id="1682393"/>
    <lineage>
        <taxon>Eukaryota</taxon>
        <taxon>Fungi</taxon>
        <taxon>Dikarya</taxon>
        <taxon>Ascomycota</taxon>
        <taxon>Pezizomycotina</taxon>
        <taxon>Sordariomycetes</taxon>
        <taxon>Xylariomycetidae</taxon>
        <taxon>Xylariales</taxon>
        <taxon>Microdochiaceae</taxon>
        <taxon>Microdochium</taxon>
    </lineage>
</organism>
<dbReference type="Pfam" id="PF03328">
    <property type="entry name" value="HpcH_HpaI"/>
    <property type="match status" value="1"/>
</dbReference>
<reference evidence="5" key="1">
    <citation type="journal article" date="2021" name="Nat. Commun.">
        <title>Genetic determinants of endophytism in the Arabidopsis root mycobiome.</title>
        <authorList>
            <person name="Mesny F."/>
            <person name="Miyauchi S."/>
            <person name="Thiergart T."/>
            <person name="Pickel B."/>
            <person name="Atanasova L."/>
            <person name="Karlsson M."/>
            <person name="Huettel B."/>
            <person name="Barry K.W."/>
            <person name="Haridas S."/>
            <person name="Chen C."/>
            <person name="Bauer D."/>
            <person name="Andreopoulos W."/>
            <person name="Pangilinan J."/>
            <person name="LaButti K."/>
            <person name="Riley R."/>
            <person name="Lipzen A."/>
            <person name="Clum A."/>
            <person name="Drula E."/>
            <person name="Henrissat B."/>
            <person name="Kohler A."/>
            <person name="Grigoriev I.V."/>
            <person name="Martin F.M."/>
            <person name="Hacquard S."/>
        </authorList>
    </citation>
    <scope>NUCLEOTIDE SEQUENCE</scope>
    <source>
        <strain evidence="5">MPI-CAGE-CH-0230</strain>
    </source>
</reference>
<dbReference type="SUPFAM" id="SSF51621">
    <property type="entry name" value="Phosphoenolpyruvate/pyruvate domain"/>
    <property type="match status" value="1"/>
</dbReference>
<protein>
    <submittedName>
        <fullName evidence="5">HpcH/HpaI aldolase</fullName>
    </submittedName>
</protein>
<evidence type="ECO:0000256" key="1">
    <source>
        <dbReference type="ARBA" id="ARBA00005568"/>
    </source>
</evidence>
<dbReference type="GO" id="GO:0046872">
    <property type="term" value="F:metal ion binding"/>
    <property type="evidence" value="ECO:0007669"/>
    <property type="project" value="UniProtKB-KW"/>
</dbReference>
<dbReference type="PANTHER" id="PTHR30502:SF0">
    <property type="entry name" value="PHOSPHOENOLPYRUVATE CARBOXYLASE FAMILY PROTEIN"/>
    <property type="match status" value="1"/>
</dbReference>
<comment type="caution">
    <text evidence="5">The sequence shown here is derived from an EMBL/GenBank/DDBJ whole genome shotgun (WGS) entry which is preliminary data.</text>
</comment>
<evidence type="ECO:0000313" key="5">
    <source>
        <dbReference type="EMBL" id="KAH7014108.1"/>
    </source>
</evidence>
<dbReference type="AlphaFoldDB" id="A0A9P8XRK3"/>
<dbReference type="OrthoDB" id="2326446at2759"/>
<dbReference type="GO" id="GO:0005737">
    <property type="term" value="C:cytoplasm"/>
    <property type="evidence" value="ECO:0007669"/>
    <property type="project" value="TreeGrafter"/>
</dbReference>
<dbReference type="InterPro" id="IPR015813">
    <property type="entry name" value="Pyrv/PenolPyrv_kinase-like_dom"/>
</dbReference>